<dbReference type="Pfam" id="PF22936">
    <property type="entry name" value="Pol_BBD"/>
    <property type="match status" value="1"/>
</dbReference>
<accession>A0A1U8HU30</accession>
<dbReference type="InterPro" id="IPR054722">
    <property type="entry name" value="PolX-like_BBD"/>
</dbReference>
<organism evidence="2 3">
    <name type="scientific">Gossypium hirsutum</name>
    <name type="common">Upland cotton</name>
    <name type="synonym">Gossypium mexicanum</name>
    <dbReference type="NCBI Taxonomy" id="3635"/>
    <lineage>
        <taxon>Eukaryota</taxon>
        <taxon>Viridiplantae</taxon>
        <taxon>Streptophyta</taxon>
        <taxon>Embryophyta</taxon>
        <taxon>Tracheophyta</taxon>
        <taxon>Spermatophyta</taxon>
        <taxon>Magnoliopsida</taxon>
        <taxon>eudicotyledons</taxon>
        <taxon>Gunneridae</taxon>
        <taxon>Pentapetalae</taxon>
        <taxon>rosids</taxon>
        <taxon>malvids</taxon>
        <taxon>Malvales</taxon>
        <taxon>Malvaceae</taxon>
        <taxon>Malvoideae</taxon>
        <taxon>Gossypium</taxon>
    </lineage>
</organism>
<dbReference type="GeneID" id="107887751"/>
<keyword evidence="2" id="KW-1185">Reference proteome</keyword>
<dbReference type="AlphaFoldDB" id="A0A1U8HU30"/>
<dbReference type="Proteomes" id="UP000818029">
    <property type="component" value="Chromosome A03"/>
</dbReference>
<evidence type="ECO:0000259" key="1">
    <source>
        <dbReference type="Pfam" id="PF22936"/>
    </source>
</evidence>
<sequence>MANGEVLEDGTILRSVTSKFNYVVCSIEESWDTSILTIVELQSSLLVHEQRMRSHDDEEHALKITHGDCSSGWTRGCGGFKGKGRGREITNREDTWFLDSGCSNHMCGKEEYFLDFDENFKDTVKLGNNTSIVVIERGNVRLQVDGMVQVITGVSMCQN</sequence>
<dbReference type="KEGG" id="ghi:107887751"/>
<dbReference type="RefSeq" id="XP_016667468.1">
    <property type="nucleotide sequence ID" value="XM_016811979.1"/>
</dbReference>
<proteinExistence type="predicted"/>
<gene>
    <name evidence="3" type="primary">LOC107887751</name>
</gene>
<dbReference type="OrthoDB" id="2013098at2759"/>
<name>A0A1U8HU30_GOSHI</name>
<dbReference type="PaxDb" id="3635-A0A1U8HU30"/>
<reference evidence="3" key="2">
    <citation type="submission" date="2025-08" db="UniProtKB">
        <authorList>
            <consortium name="RefSeq"/>
        </authorList>
    </citation>
    <scope>IDENTIFICATION</scope>
</reference>
<reference evidence="2" key="1">
    <citation type="journal article" date="2020" name="Nat. Genet.">
        <title>Genomic diversifications of five Gossypium allopolyploid species and their impact on cotton improvement.</title>
        <authorList>
            <person name="Chen Z.J."/>
            <person name="Sreedasyam A."/>
            <person name="Ando A."/>
            <person name="Song Q."/>
            <person name="De Santiago L.M."/>
            <person name="Hulse-Kemp A.M."/>
            <person name="Ding M."/>
            <person name="Ye W."/>
            <person name="Kirkbride R.C."/>
            <person name="Jenkins J."/>
            <person name="Plott C."/>
            <person name="Lovell J."/>
            <person name="Lin Y.M."/>
            <person name="Vaughn R."/>
            <person name="Liu B."/>
            <person name="Simpson S."/>
            <person name="Scheffler B.E."/>
            <person name="Wen L."/>
            <person name="Saski C.A."/>
            <person name="Grover C.E."/>
            <person name="Hu G."/>
            <person name="Conover J.L."/>
            <person name="Carlson J.W."/>
            <person name="Shu S."/>
            <person name="Boston L.B."/>
            <person name="Williams M."/>
            <person name="Peterson D.G."/>
            <person name="McGee K."/>
            <person name="Jones D.C."/>
            <person name="Wendel J.F."/>
            <person name="Stelly D.M."/>
            <person name="Grimwood J."/>
            <person name="Schmutz J."/>
        </authorList>
    </citation>
    <scope>NUCLEOTIDE SEQUENCE [LARGE SCALE GENOMIC DNA]</scope>
    <source>
        <strain evidence="2">cv. TM-1</strain>
    </source>
</reference>
<feature type="domain" description="Retrovirus-related Pol polyprotein from transposon TNT 1-94-like beta-barrel" evidence="1">
    <location>
        <begin position="96"/>
        <end position="154"/>
    </location>
</feature>
<protein>
    <recommendedName>
        <fullName evidence="1">Retrovirus-related Pol polyprotein from transposon TNT 1-94-like beta-barrel domain-containing protein</fullName>
    </recommendedName>
</protein>
<evidence type="ECO:0000313" key="2">
    <source>
        <dbReference type="Proteomes" id="UP000818029"/>
    </source>
</evidence>
<evidence type="ECO:0000313" key="3">
    <source>
        <dbReference type="RefSeq" id="XP_016667468.1"/>
    </source>
</evidence>